<feature type="compositionally biased region" description="Polar residues" evidence="1">
    <location>
        <begin position="653"/>
        <end position="668"/>
    </location>
</feature>
<feature type="compositionally biased region" description="Low complexity" evidence="1">
    <location>
        <begin position="1"/>
        <end position="13"/>
    </location>
</feature>
<accession>A0AAV5AJB5</accession>
<feature type="region of interest" description="Disordered" evidence="1">
    <location>
        <begin position="78"/>
        <end position="145"/>
    </location>
</feature>
<feature type="region of interest" description="Disordered" evidence="1">
    <location>
        <begin position="567"/>
        <end position="679"/>
    </location>
</feature>
<evidence type="ECO:0000313" key="3">
    <source>
        <dbReference type="Proteomes" id="UP001050691"/>
    </source>
</evidence>
<feature type="compositionally biased region" description="Low complexity" evidence="1">
    <location>
        <begin position="232"/>
        <end position="241"/>
    </location>
</feature>
<evidence type="ECO:0000256" key="1">
    <source>
        <dbReference type="SAM" id="MobiDB-lite"/>
    </source>
</evidence>
<dbReference type="AlphaFoldDB" id="A0AAV5AJB5"/>
<feature type="compositionally biased region" description="Polar residues" evidence="1">
    <location>
        <begin position="533"/>
        <end position="546"/>
    </location>
</feature>
<feature type="compositionally biased region" description="Polar residues" evidence="1">
    <location>
        <begin position="159"/>
        <end position="172"/>
    </location>
</feature>
<keyword evidence="3" id="KW-1185">Reference proteome</keyword>
<organism evidence="2 3">
    <name type="scientific">Clathrus columnatus</name>
    <dbReference type="NCBI Taxonomy" id="1419009"/>
    <lineage>
        <taxon>Eukaryota</taxon>
        <taxon>Fungi</taxon>
        <taxon>Dikarya</taxon>
        <taxon>Basidiomycota</taxon>
        <taxon>Agaricomycotina</taxon>
        <taxon>Agaricomycetes</taxon>
        <taxon>Phallomycetidae</taxon>
        <taxon>Phallales</taxon>
        <taxon>Clathraceae</taxon>
        <taxon>Clathrus</taxon>
    </lineage>
</organism>
<reference evidence="2" key="1">
    <citation type="submission" date="2021-10" db="EMBL/GenBank/DDBJ databases">
        <title>De novo Genome Assembly of Clathrus columnatus (Basidiomycota, Fungi) Using Illumina and Nanopore Sequence Data.</title>
        <authorList>
            <person name="Ogiso-Tanaka E."/>
            <person name="Itagaki H."/>
            <person name="Hosoya T."/>
            <person name="Hosaka K."/>
        </authorList>
    </citation>
    <scope>NUCLEOTIDE SEQUENCE</scope>
    <source>
        <strain evidence="2">MO-923</strain>
    </source>
</reference>
<sequence length="679" mass="75793">MSSPQTSSSSSPQDPDPPPQSSQSDSQEISLEDYGDVSASSQSQPSSKESQTRPEILKNSHHPPRKVIVYTRRHILNLSSSPLVQRPEGMPALKDWFGDWSEQHPNSQTKKDTSDTNNTSGNRRFPRRDQDEGGDTVLSPLLPSSFSPFVDNTRTTFRSTLSQPSQMGNFRHQSIRGDLTRNGGDRDKENDRDKEGHERLRSLSDMYDRERFGLPSSTTALIRTQPRESSGHHPSSSISGSTTAGRLTGRERIDRDRDKDSTRRNENRDPVRRKGGESIDWRRGAETSRFAKDDQSRGESERDRSPEVDRSRRERSTSRERWSERRGRDGDEKDKENDKSRPREEDRKPRTKESESHSTSTTSNRWSERPIDEKRKSRDENDKDTKEERKDRDRERRDRLREHPDAKRDRELREGWTIGEERSHAARRAPGRGGERRTSGADEDKEVRKDREKDKEPAWMDDYVPEPNAPKAGIFGGKIEGMEDELQAWKRKQASTKQQTTTAPSTSTPTLPSASNGIMPSSSSESLPKDGTIFTTGSITPNPLSLTTDEQAKASDAFFFGLMKGEGKAKSHNTTPAKSPEPEPSADGLDLAINKSPAPIIPLSSTVDPTRVDPAVISAAPQGSSKTNNPSSINPPPGASSLPPSHDTLQPIHRSSPSTSQPVLTSFTPGPIGSQCLQQ</sequence>
<evidence type="ECO:0000313" key="2">
    <source>
        <dbReference type="EMBL" id="GJJ13782.1"/>
    </source>
</evidence>
<feature type="region of interest" description="Disordered" evidence="1">
    <location>
        <begin position="1"/>
        <end position="65"/>
    </location>
</feature>
<feature type="compositionally biased region" description="Low complexity" evidence="1">
    <location>
        <begin position="495"/>
        <end position="515"/>
    </location>
</feature>
<feature type="compositionally biased region" description="Low complexity" evidence="1">
    <location>
        <begin position="38"/>
        <end position="49"/>
    </location>
</feature>
<dbReference type="EMBL" id="BPWL01000009">
    <property type="protein sequence ID" value="GJJ13782.1"/>
    <property type="molecule type" value="Genomic_DNA"/>
</dbReference>
<name>A0AAV5AJB5_9AGAM</name>
<proteinExistence type="predicted"/>
<feature type="compositionally biased region" description="Basic and acidic residues" evidence="1">
    <location>
        <begin position="433"/>
        <end position="458"/>
    </location>
</feature>
<feature type="compositionally biased region" description="Polar residues" evidence="1">
    <location>
        <begin position="516"/>
        <end position="526"/>
    </location>
</feature>
<comment type="caution">
    <text evidence="2">The sequence shown here is derived from an EMBL/GenBank/DDBJ whole genome shotgun (WGS) entry which is preliminary data.</text>
</comment>
<feature type="compositionally biased region" description="Basic and acidic residues" evidence="1">
    <location>
        <begin position="366"/>
        <end position="424"/>
    </location>
</feature>
<gene>
    <name evidence="2" type="ORF">Clacol_008039</name>
</gene>
<feature type="compositionally biased region" description="Basic and acidic residues" evidence="1">
    <location>
        <begin position="248"/>
        <end position="356"/>
    </location>
</feature>
<protein>
    <submittedName>
        <fullName evidence="2">Uncharacterized protein</fullName>
    </submittedName>
</protein>
<dbReference type="Proteomes" id="UP001050691">
    <property type="component" value="Unassembled WGS sequence"/>
</dbReference>
<feature type="compositionally biased region" description="Basic and acidic residues" evidence="1">
    <location>
        <begin position="183"/>
        <end position="212"/>
    </location>
</feature>
<feature type="region of interest" description="Disordered" evidence="1">
    <location>
        <begin position="159"/>
        <end position="546"/>
    </location>
</feature>
<feature type="compositionally biased region" description="Polar residues" evidence="1">
    <location>
        <begin position="621"/>
        <end position="632"/>
    </location>
</feature>